<feature type="transmembrane region" description="Helical" evidence="2">
    <location>
        <begin position="248"/>
        <end position="269"/>
    </location>
</feature>
<feature type="region of interest" description="Disordered" evidence="1">
    <location>
        <begin position="41"/>
        <end position="244"/>
    </location>
</feature>
<feature type="compositionally biased region" description="Pro residues" evidence="1">
    <location>
        <begin position="134"/>
        <end position="145"/>
    </location>
</feature>
<dbReference type="AlphaFoldDB" id="A0A1D7YCL1"/>
<evidence type="ECO:0008006" key="6">
    <source>
        <dbReference type="Google" id="ProtNLM"/>
    </source>
</evidence>
<sequence>MTPWLRITHPCLCLRLLLVPVAAVPAYGTATGYATSAYAAERGSGGSTAPGQPRRPAPADHPSRPGPADRPIRPASGDTDHRDHSTAHPDRPAHSQHIAQPEHPAHDPPDGPDPGLPASGDHDHSGDDGSPVSGPVPIPPIPPMPSDSASASYRPATDGEPTRAGSRAGEGRMRPGRPDGPPAEVEGDDDPVPTQAPGTGRPEEPETANLPTATPPNSDAPDQAGLDQPPARNTAPQGQSPTEPVLQILPLGSGLILIGLGLALAFLGLRLRRS</sequence>
<feature type="signal peptide" evidence="3">
    <location>
        <begin position="1"/>
        <end position="22"/>
    </location>
</feature>
<evidence type="ECO:0000256" key="3">
    <source>
        <dbReference type="SAM" id="SignalP"/>
    </source>
</evidence>
<evidence type="ECO:0000256" key="1">
    <source>
        <dbReference type="SAM" id="MobiDB-lite"/>
    </source>
</evidence>
<evidence type="ECO:0000256" key="2">
    <source>
        <dbReference type="SAM" id="Phobius"/>
    </source>
</evidence>
<feature type="chain" id="PRO_5039275271" description="Gram-positive cocci surface proteins LPxTG domain-containing protein" evidence="3">
    <location>
        <begin position="23"/>
        <end position="274"/>
    </location>
</feature>
<dbReference type="EMBL" id="CP017248">
    <property type="protein sequence ID" value="AOR33200.1"/>
    <property type="molecule type" value="Genomic_DNA"/>
</dbReference>
<keyword evidence="2" id="KW-1133">Transmembrane helix</keyword>
<keyword evidence="2" id="KW-0812">Transmembrane</keyword>
<keyword evidence="2" id="KW-0472">Membrane</keyword>
<dbReference type="KEGG" id="spun:BFF78_20925"/>
<gene>
    <name evidence="4" type="ORF">BFF78_20925</name>
</gene>
<feature type="compositionally biased region" description="Basic and acidic residues" evidence="1">
    <location>
        <begin position="78"/>
        <end position="93"/>
    </location>
</feature>
<keyword evidence="5" id="KW-1185">Reference proteome</keyword>
<dbReference type="Proteomes" id="UP000094960">
    <property type="component" value="Chromosome"/>
</dbReference>
<organism evidence="4 5">
    <name type="scientific">Streptomyces fodineus</name>
    <dbReference type="NCBI Taxonomy" id="1904616"/>
    <lineage>
        <taxon>Bacteria</taxon>
        <taxon>Bacillati</taxon>
        <taxon>Actinomycetota</taxon>
        <taxon>Actinomycetes</taxon>
        <taxon>Kitasatosporales</taxon>
        <taxon>Streptomycetaceae</taxon>
        <taxon>Streptomyces</taxon>
    </lineage>
</organism>
<reference evidence="5" key="1">
    <citation type="submission" date="2016-09" db="EMBL/GenBank/DDBJ databases">
        <title>Streptomyces puniciscabiei strain:TW1S1 Genome sequencing and assembly.</title>
        <authorList>
            <person name="Kim M.-K."/>
            <person name="Kim S.B."/>
        </authorList>
    </citation>
    <scope>NUCLEOTIDE SEQUENCE [LARGE SCALE GENOMIC DNA]</scope>
    <source>
        <strain evidence="5">TW1S1</strain>
    </source>
</reference>
<protein>
    <recommendedName>
        <fullName evidence="6">Gram-positive cocci surface proteins LPxTG domain-containing protein</fullName>
    </recommendedName>
</protein>
<proteinExistence type="predicted"/>
<accession>A0A1D7YCL1</accession>
<keyword evidence="3" id="KW-0732">Signal</keyword>
<name>A0A1D7YCL1_9ACTN</name>
<dbReference type="RefSeq" id="WP_069779780.1">
    <property type="nucleotide sequence ID" value="NZ_CP017248.1"/>
</dbReference>
<evidence type="ECO:0000313" key="5">
    <source>
        <dbReference type="Proteomes" id="UP000094960"/>
    </source>
</evidence>
<evidence type="ECO:0000313" key="4">
    <source>
        <dbReference type="EMBL" id="AOR33200.1"/>
    </source>
</evidence>